<proteinExistence type="predicted"/>
<name>A0ABW8EZY0_9BURK</name>
<evidence type="ECO:0000256" key="1">
    <source>
        <dbReference type="ARBA" id="ARBA00022801"/>
    </source>
</evidence>
<evidence type="ECO:0000256" key="4">
    <source>
        <dbReference type="SAM" id="SignalP"/>
    </source>
</evidence>
<keyword evidence="3" id="KW-0443">Lipid metabolism</keyword>
<keyword evidence="6" id="KW-1185">Reference proteome</keyword>
<dbReference type="PANTHER" id="PTHR10272:SF14">
    <property type="entry name" value="PAF ACETYLHYDROLASE FAMILY PROTEIN"/>
    <property type="match status" value="1"/>
</dbReference>
<evidence type="ECO:0000313" key="5">
    <source>
        <dbReference type="EMBL" id="MFJ3046598.1"/>
    </source>
</evidence>
<dbReference type="InterPro" id="IPR016986">
    <property type="entry name" value="UCP031982_abhydr"/>
</dbReference>
<dbReference type="Proteomes" id="UP001617427">
    <property type="component" value="Unassembled WGS sequence"/>
</dbReference>
<accession>A0ABW8EZY0</accession>
<keyword evidence="2" id="KW-0442">Lipid degradation</keyword>
<reference evidence="5 6" key="1">
    <citation type="submission" date="2024-10" db="EMBL/GenBank/DDBJ databases">
        <title>The Natural Products Discovery Center: Release of the First 8490 Sequenced Strains for Exploring Actinobacteria Biosynthetic Diversity.</title>
        <authorList>
            <person name="Kalkreuter E."/>
            <person name="Kautsar S.A."/>
            <person name="Yang D."/>
            <person name="Bader C.D."/>
            <person name="Teijaro C.N."/>
            <person name="Fluegel L."/>
            <person name="Davis C.M."/>
            <person name="Simpson J.R."/>
            <person name="Lauterbach L."/>
            <person name="Steele A.D."/>
            <person name="Gui C."/>
            <person name="Meng S."/>
            <person name="Li G."/>
            <person name="Viehrig K."/>
            <person name="Ye F."/>
            <person name="Su P."/>
            <person name="Kiefer A.F."/>
            <person name="Nichols A."/>
            <person name="Cepeda A.J."/>
            <person name="Yan W."/>
            <person name="Fan B."/>
            <person name="Jiang Y."/>
            <person name="Adhikari A."/>
            <person name="Zheng C.-J."/>
            <person name="Schuster L."/>
            <person name="Cowan T.M."/>
            <person name="Smanski M.J."/>
            <person name="Chevrette M.G."/>
            <person name="De Carvalho L.P.S."/>
            <person name="Shen B."/>
        </authorList>
    </citation>
    <scope>NUCLEOTIDE SEQUENCE [LARGE SCALE GENOMIC DNA]</scope>
    <source>
        <strain evidence="5 6">NPDC087045</strain>
    </source>
</reference>
<dbReference type="InterPro" id="IPR029058">
    <property type="entry name" value="AB_hydrolase_fold"/>
</dbReference>
<dbReference type="PIRSF" id="PIRSF031982">
    <property type="entry name" value="UCP031982_abhydr"/>
    <property type="match status" value="1"/>
</dbReference>
<evidence type="ECO:0000256" key="2">
    <source>
        <dbReference type="ARBA" id="ARBA00022963"/>
    </source>
</evidence>
<gene>
    <name evidence="5" type="ORF">ACIPEN_12280</name>
</gene>
<feature type="chain" id="PRO_5047307004" evidence="4">
    <location>
        <begin position="23"/>
        <end position="317"/>
    </location>
</feature>
<dbReference type="PANTHER" id="PTHR10272">
    <property type="entry name" value="PLATELET-ACTIVATING FACTOR ACETYLHYDROLASE"/>
    <property type="match status" value="1"/>
</dbReference>
<keyword evidence="4" id="KW-0732">Signal</keyword>
<protein>
    <submittedName>
        <fullName evidence="5">Alpha/beta hydrolase family protein</fullName>
    </submittedName>
</protein>
<dbReference type="GO" id="GO:0016787">
    <property type="term" value="F:hydrolase activity"/>
    <property type="evidence" value="ECO:0007669"/>
    <property type="project" value="UniProtKB-KW"/>
</dbReference>
<feature type="signal peptide" evidence="4">
    <location>
        <begin position="1"/>
        <end position="22"/>
    </location>
</feature>
<sequence>MMQTLKLFLAAILALAATTGQAAGFRLLEIPADHDGPALAGAVWYPCAKQPEDVKIGSYVMSVAKDCPVDGKELPLVVISHGWGGTFLGHFDTAETLANAGFIVVAINHGDHATNGRRNSDFSVLLERPSDIKRTIDFMLGSWSDASRIDAERVGFFGFSRGGYTGLVAIGAIPFFSNAQQLCEDKDPLVCERARKGELPVLPHDTRIKAAVIADPLSIFFTDESFKNVKVPVQLWQSKYGGDGVTPESVTAVAHALTSVVEFQIVPNSGHFAFLPPCPIEMAKRVPEICSDAPGFDRAAFHQELDARVLAFFRKNL</sequence>
<evidence type="ECO:0000256" key="3">
    <source>
        <dbReference type="ARBA" id="ARBA00023098"/>
    </source>
</evidence>
<keyword evidence="1 5" id="KW-0378">Hydrolase</keyword>
<organism evidence="5 6">
    <name type="scientific">Herbaspirillum chlorophenolicum</name>
    <dbReference type="NCBI Taxonomy" id="211589"/>
    <lineage>
        <taxon>Bacteria</taxon>
        <taxon>Pseudomonadati</taxon>
        <taxon>Pseudomonadota</taxon>
        <taxon>Betaproteobacteria</taxon>
        <taxon>Burkholderiales</taxon>
        <taxon>Oxalobacteraceae</taxon>
        <taxon>Herbaspirillum</taxon>
    </lineage>
</organism>
<dbReference type="RefSeq" id="WP_402700768.1">
    <property type="nucleotide sequence ID" value="NZ_JBIUZV010000006.1"/>
</dbReference>
<comment type="caution">
    <text evidence="5">The sequence shown here is derived from an EMBL/GenBank/DDBJ whole genome shotgun (WGS) entry which is preliminary data.</text>
</comment>
<dbReference type="EMBL" id="JBIUZV010000006">
    <property type="protein sequence ID" value="MFJ3046598.1"/>
    <property type="molecule type" value="Genomic_DNA"/>
</dbReference>
<dbReference type="Gene3D" id="3.40.50.1820">
    <property type="entry name" value="alpha/beta hydrolase"/>
    <property type="match status" value="1"/>
</dbReference>
<dbReference type="SUPFAM" id="SSF53474">
    <property type="entry name" value="alpha/beta-Hydrolases"/>
    <property type="match status" value="1"/>
</dbReference>
<evidence type="ECO:0000313" key="6">
    <source>
        <dbReference type="Proteomes" id="UP001617427"/>
    </source>
</evidence>
<dbReference type="Pfam" id="PF03403">
    <property type="entry name" value="PAF-AH_p_II"/>
    <property type="match status" value="1"/>
</dbReference>